<evidence type="ECO:0000256" key="8">
    <source>
        <dbReference type="ARBA" id="ARBA00023065"/>
    </source>
</evidence>
<keyword evidence="3" id="KW-0813">Transport</keyword>
<dbReference type="Gene3D" id="1.20.120.220">
    <property type="entry name" value="ATP synthase, F0 complex, subunit A"/>
    <property type="match status" value="1"/>
</dbReference>
<proteinExistence type="inferred from homology"/>
<comment type="subcellular location">
    <subcellularLocation>
        <location evidence="1">Membrane</location>
        <topology evidence="1">Multi-pass membrane protein</topology>
    </subcellularLocation>
    <subcellularLocation>
        <location evidence="11">Mitochondrion inner membrane</location>
        <topology evidence="11">Multi-pass membrane protein</topology>
    </subcellularLocation>
</comment>
<keyword evidence="9 12" id="KW-0472">Membrane</keyword>
<keyword evidence="13" id="KW-0496">Mitochondrion</keyword>
<sequence>MFLTSGTWTQSFSKIFLSILSLNGQTSQKKLPGLSLILFSLMTFLLILNLLGLVPFVYGPTSNIWVSAALALVLWSSLLVSGWVAFPMESAAHLAPSGAPAGFIPFLVAIETISILIRPLTLSVRIIANISAGHIIMGLIANSLTTVGIFSYLMITVVHVGYNMFEVFVCVIQAYVFSLLVKLYGEEHPA</sequence>
<evidence type="ECO:0000256" key="9">
    <source>
        <dbReference type="ARBA" id="ARBA00023136"/>
    </source>
</evidence>
<evidence type="ECO:0000256" key="5">
    <source>
        <dbReference type="ARBA" id="ARBA00022692"/>
    </source>
</evidence>
<feature type="transmembrane region" description="Helical" evidence="12">
    <location>
        <begin position="126"/>
        <end position="153"/>
    </location>
</feature>
<dbReference type="CDD" id="cd00310">
    <property type="entry name" value="ATP-synt_Fo_a_6"/>
    <property type="match status" value="1"/>
</dbReference>
<keyword evidence="6" id="KW-0375">Hydrogen ion transport</keyword>
<evidence type="ECO:0000256" key="6">
    <source>
        <dbReference type="ARBA" id="ARBA00022781"/>
    </source>
</evidence>
<accession>A0A1C9M3K3</accession>
<evidence type="ECO:0000313" key="13">
    <source>
        <dbReference type="EMBL" id="AOQ30892.1"/>
    </source>
</evidence>
<evidence type="ECO:0000256" key="1">
    <source>
        <dbReference type="ARBA" id="ARBA00004141"/>
    </source>
</evidence>
<dbReference type="NCBIfam" id="TIGR01131">
    <property type="entry name" value="ATP_synt_6_or_A"/>
    <property type="match status" value="1"/>
</dbReference>
<protein>
    <recommendedName>
        <fullName evidence="11">ATP synthase subunit a</fullName>
    </recommendedName>
</protein>
<dbReference type="Pfam" id="PF00119">
    <property type="entry name" value="ATP-synt_A"/>
    <property type="match status" value="1"/>
</dbReference>
<dbReference type="PANTHER" id="PTHR11410">
    <property type="entry name" value="ATP SYNTHASE SUBUNIT A"/>
    <property type="match status" value="1"/>
</dbReference>
<geneLocation type="mitochondrion" evidence="13"/>
<dbReference type="GO" id="GO:0045259">
    <property type="term" value="C:proton-transporting ATP synthase complex"/>
    <property type="evidence" value="ECO:0007669"/>
    <property type="project" value="UniProtKB-KW"/>
</dbReference>
<name>A0A1C9M3K3_9GAST</name>
<feature type="transmembrane region" description="Helical" evidence="12">
    <location>
        <begin position="64"/>
        <end position="86"/>
    </location>
</feature>
<dbReference type="InterPro" id="IPR035908">
    <property type="entry name" value="F0_ATP_A_sf"/>
</dbReference>
<feature type="transmembrane region" description="Helical" evidence="12">
    <location>
        <begin position="36"/>
        <end position="58"/>
    </location>
</feature>
<dbReference type="PANTHER" id="PTHR11410:SF0">
    <property type="entry name" value="ATP SYNTHASE SUBUNIT A"/>
    <property type="match status" value="1"/>
</dbReference>
<keyword evidence="8" id="KW-0406">Ion transport</keyword>
<dbReference type="GO" id="GO:0005743">
    <property type="term" value="C:mitochondrial inner membrane"/>
    <property type="evidence" value="ECO:0007669"/>
    <property type="project" value="UniProtKB-SubCell"/>
</dbReference>
<evidence type="ECO:0000256" key="3">
    <source>
        <dbReference type="ARBA" id="ARBA00022448"/>
    </source>
</evidence>
<feature type="transmembrane region" description="Helical" evidence="12">
    <location>
        <begin position="165"/>
        <end position="185"/>
    </location>
</feature>
<keyword evidence="10" id="KW-0066">ATP synthesis</keyword>
<evidence type="ECO:0000256" key="7">
    <source>
        <dbReference type="ARBA" id="ARBA00022989"/>
    </source>
</evidence>
<dbReference type="AlphaFoldDB" id="A0A1C9M3K3"/>
<dbReference type="GO" id="GO:0046933">
    <property type="term" value="F:proton-transporting ATP synthase activity, rotational mechanism"/>
    <property type="evidence" value="ECO:0007669"/>
    <property type="project" value="TreeGrafter"/>
</dbReference>
<dbReference type="SUPFAM" id="SSF81336">
    <property type="entry name" value="F1F0 ATP synthase subunit A"/>
    <property type="match status" value="1"/>
</dbReference>
<evidence type="ECO:0000256" key="2">
    <source>
        <dbReference type="ARBA" id="ARBA00006810"/>
    </source>
</evidence>
<organism evidence="13">
    <name type="scientific">Pleurobranchaea novaezealandiae</name>
    <dbReference type="NCBI Taxonomy" id="1883448"/>
    <lineage>
        <taxon>Eukaryota</taxon>
        <taxon>Metazoa</taxon>
        <taxon>Spiralia</taxon>
        <taxon>Lophotrochozoa</taxon>
        <taxon>Mollusca</taxon>
        <taxon>Gastropoda</taxon>
        <taxon>Heterobranchia</taxon>
        <taxon>Euthyneura</taxon>
        <taxon>Nudipleura</taxon>
        <taxon>Pleurobranchida</taxon>
        <taxon>Pleurobranchoidea</taxon>
        <taxon>Pleurobranchidae</taxon>
        <taxon>Pleurobranchaea</taxon>
    </lineage>
</organism>
<comment type="similarity">
    <text evidence="2">Belongs to the ATPase A chain family.</text>
</comment>
<evidence type="ECO:0000256" key="12">
    <source>
        <dbReference type="SAM" id="Phobius"/>
    </source>
</evidence>
<keyword evidence="5 12" id="KW-0812">Transmembrane</keyword>
<reference evidence="13" key="1">
    <citation type="submission" date="2015-12" db="EMBL/GenBank/DDBJ databases">
        <title>Complete mitochondrial genome of Pleurobranchaea novaezealandiae Cheseman.</title>
        <authorList>
            <person name="Yang T."/>
            <person name="Liu C."/>
            <person name="Shen H."/>
        </authorList>
    </citation>
    <scope>NUCLEOTIDE SEQUENCE</scope>
</reference>
<dbReference type="PRINTS" id="PR00123">
    <property type="entry name" value="ATPASEA"/>
</dbReference>
<gene>
    <name evidence="13" type="primary">ATP6</name>
</gene>
<dbReference type="EMBL" id="KU365727">
    <property type="protein sequence ID" value="AOQ30892.1"/>
    <property type="molecule type" value="Genomic_DNA"/>
</dbReference>
<evidence type="ECO:0000256" key="11">
    <source>
        <dbReference type="RuleBase" id="RU004450"/>
    </source>
</evidence>
<feature type="transmembrane region" description="Helical" evidence="12">
    <location>
        <begin position="98"/>
        <end position="120"/>
    </location>
</feature>
<evidence type="ECO:0000256" key="10">
    <source>
        <dbReference type="ARBA" id="ARBA00023310"/>
    </source>
</evidence>
<keyword evidence="7 12" id="KW-1133">Transmembrane helix</keyword>
<keyword evidence="4" id="KW-0138">CF(0)</keyword>
<dbReference type="InterPro" id="IPR000568">
    <property type="entry name" value="ATP_synth_F0_asu"/>
</dbReference>
<dbReference type="InterPro" id="IPR045083">
    <property type="entry name" value="ATP_synth_F0_asu_bact/mt"/>
</dbReference>
<evidence type="ECO:0000256" key="4">
    <source>
        <dbReference type="ARBA" id="ARBA00022547"/>
    </source>
</evidence>